<reference evidence="1" key="1">
    <citation type="submission" date="2021-01" db="EMBL/GenBank/DDBJ databases">
        <authorList>
            <person name="Corre E."/>
            <person name="Pelletier E."/>
            <person name="Niang G."/>
            <person name="Scheremetjew M."/>
            <person name="Finn R."/>
            <person name="Kale V."/>
            <person name="Holt S."/>
            <person name="Cochrane G."/>
            <person name="Meng A."/>
            <person name="Brown T."/>
            <person name="Cohen L."/>
        </authorList>
    </citation>
    <scope>NUCLEOTIDE SEQUENCE</scope>
    <source>
        <strain evidence="1">CCMP127</strain>
    </source>
</reference>
<dbReference type="GO" id="GO:0008308">
    <property type="term" value="F:voltage-gated monoatomic anion channel activity"/>
    <property type="evidence" value="ECO:0007669"/>
    <property type="project" value="InterPro"/>
</dbReference>
<dbReference type="InterPro" id="IPR001925">
    <property type="entry name" value="Porin_Euk"/>
</dbReference>
<dbReference type="InterPro" id="IPR027246">
    <property type="entry name" value="Porin_Euk/Tom40"/>
</dbReference>
<dbReference type="SUPFAM" id="SSF56935">
    <property type="entry name" value="Porins"/>
    <property type="match status" value="1"/>
</dbReference>
<dbReference type="Gene3D" id="2.40.160.10">
    <property type="entry name" value="Porin"/>
    <property type="match status" value="1"/>
</dbReference>
<dbReference type="InterPro" id="IPR023614">
    <property type="entry name" value="Porin_dom_sf"/>
</dbReference>
<dbReference type="PANTHER" id="PTHR11743:SF70">
    <property type="entry name" value="GH26960P-RELATED"/>
    <property type="match status" value="1"/>
</dbReference>
<proteinExistence type="predicted"/>
<dbReference type="EMBL" id="HBIM01012748">
    <property type="protein sequence ID" value="CAE0413154.1"/>
    <property type="molecule type" value="Transcribed_RNA"/>
</dbReference>
<gene>
    <name evidence="1" type="ORF">ACOF00016_LOCUS10412</name>
</gene>
<protein>
    <submittedName>
        <fullName evidence="1">Uncharacterized protein</fullName>
    </submittedName>
</protein>
<name>A0A7S3L7I4_9STRA</name>
<organism evidence="1">
    <name type="scientific">Amphora coffeiformis</name>
    <dbReference type="NCBI Taxonomy" id="265554"/>
    <lineage>
        <taxon>Eukaryota</taxon>
        <taxon>Sar</taxon>
        <taxon>Stramenopiles</taxon>
        <taxon>Ochrophyta</taxon>
        <taxon>Bacillariophyta</taxon>
        <taxon>Bacillariophyceae</taxon>
        <taxon>Bacillariophycidae</taxon>
        <taxon>Thalassiophysales</taxon>
        <taxon>Catenulaceae</taxon>
        <taxon>Amphora</taxon>
    </lineage>
</organism>
<dbReference type="PANTHER" id="PTHR11743">
    <property type="entry name" value="VOLTAGE-DEPENDENT ANION-SELECTIVE CHANNEL"/>
    <property type="match status" value="1"/>
</dbReference>
<dbReference type="Pfam" id="PF01459">
    <property type="entry name" value="Porin_3"/>
    <property type="match status" value="1"/>
</dbReference>
<dbReference type="AlphaFoldDB" id="A0A7S3L7I4"/>
<evidence type="ECO:0000313" key="1">
    <source>
        <dbReference type="EMBL" id="CAE0413154.1"/>
    </source>
</evidence>
<sequence length="266" mass="27666">MATKFADISKGPNDLLTDDFSTKFVLKTKKSAGPVAFTIETEQDKSGALSSKIGTKYSFNKFSLDKGQLKGDGSRILETSFKVSDDVKLSFKGGKGADLCVDYTKGGLYATGVFDVMEMSKMSTSACMSLAGGLKVGADATYSLSGSAGGLKGFNVGASYSTGPLFASVTATSNSKVNLGLLYKVNSDLSLASSTTHASDKLCTVHGVGLSYKIADVGTLKAKYNSEHVLSACLTRELVPKVTLTASGSVPVSDLSAFKPGFTLNI</sequence>
<dbReference type="GO" id="GO:0005741">
    <property type="term" value="C:mitochondrial outer membrane"/>
    <property type="evidence" value="ECO:0007669"/>
    <property type="project" value="InterPro"/>
</dbReference>
<accession>A0A7S3L7I4</accession>